<dbReference type="PROSITE" id="PS51384">
    <property type="entry name" value="FAD_FR"/>
    <property type="match status" value="1"/>
</dbReference>
<evidence type="ECO:0000256" key="5">
    <source>
        <dbReference type="ARBA" id="ARBA00023004"/>
    </source>
</evidence>
<dbReference type="Pfam" id="PF00111">
    <property type="entry name" value="Fer2"/>
    <property type="match status" value="1"/>
</dbReference>
<dbReference type="Gene3D" id="3.40.50.80">
    <property type="entry name" value="Nucleotide-binding domain of ferredoxin-NADP reductase (FNR) module"/>
    <property type="match status" value="1"/>
</dbReference>
<dbReference type="InterPro" id="IPR001041">
    <property type="entry name" value="2Fe-2S_ferredoxin-type"/>
</dbReference>
<dbReference type="InterPro" id="IPR017927">
    <property type="entry name" value="FAD-bd_FR_type"/>
</dbReference>
<evidence type="ECO:0000259" key="7">
    <source>
        <dbReference type="PROSITE" id="PS51085"/>
    </source>
</evidence>
<dbReference type="Gene3D" id="3.10.20.30">
    <property type="match status" value="1"/>
</dbReference>
<dbReference type="SUPFAM" id="SSF52343">
    <property type="entry name" value="Ferredoxin reductase-like, C-terminal NADP-linked domain"/>
    <property type="match status" value="1"/>
</dbReference>
<dbReference type="PROSITE" id="PS00197">
    <property type="entry name" value="2FE2S_FER_1"/>
    <property type="match status" value="1"/>
</dbReference>
<dbReference type="Gene3D" id="2.40.30.10">
    <property type="entry name" value="Translation factors"/>
    <property type="match status" value="1"/>
</dbReference>
<dbReference type="GO" id="GO:0051537">
    <property type="term" value="F:2 iron, 2 sulfur cluster binding"/>
    <property type="evidence" value="ECO:0007669"/>
    <property type="project" value="UniProtKB-KW"/>
</dbReference>
<dbReference type="EMBL" id="CP040324">
    <property type="protein sequence ID" value="QHB28761.1"/>
    <property type="molecule type" value="Genomic_DNA"/>
</dbReference>
<dbReference type="InterPro" id="IPR017938">
    <property type="entry name" value="Riboflavin_synthase-like_b-brl"/>
</dbReference>
<dbReference type="PROSITE" id="PS51085">
    <property type="entry name" value="2FE2S_FER_2"/>
    <property type="match status" value="1"/>
</dbReference>
<dbReference type="GO" id="GO:0046872">
    <property type="term" value="F:metal ion binding"/>
    <property type="evidence" value="ECO:0007669"/>
    <property type="project" value="UniProtKB-KW"/>
</dbReference>
<protein>
    <submittedName>
        <fullName evidence="9">Vanillate O-demethylase oxidoreductase</fullName>
    </submittedName>
</protein>
<evidence type="ECO:0000313" key="10">
    <source>
        <dbReference type="Proteomes" id="UP000464593"/>
    </source>
</evidence>
<dbReference type="InterPro" id="IPR001433">
    <property type="entry name" value="OxRdtase_FAD/NAD-bd"/>
</dbReference>
<keyword evidence="5" id="KW-0408">Iron</keyword>
<dbReference type="InterPro" id="IPR012675">
    <property type="entry name" value="Beta-grasp_dom_sf"/>
</dbReference>
<accession>A0AAE6V302</accession>
<dbReference type="PRINTS" id="PR00409">
    <property type="entry name" value="PHDIOXRDTASE"/>
</dbReference>
<feature type="domain" description="2Fe-2S ferredoxin-type" evidence="7">
    <location>
        <begin position="236"/>
        <end position="321"/>
    </location>
</feature>
<evidence type="ECO:0000256" key="2">
    <source>
        <dbReference type="ARBA" id="ARBA00022714"/>
    </source>
</evidence>
<dbReference type="InterPro" id="IPR050415">
    <property type="entry name" value="MRET"/>
</dbReference>
<dbReference type="CDD" id="cd06185">
    <property type="entry name" value="PDR_like"/>
    <property type="match status" value="1"/>
</dbReference>
<dbReference type="InterPro" id="IPR036010">
    <property type="entry name" value="2Fe-2S_ferredoxin-like_sf"/>
</dbReference>
<evidence type="ECO:0000256" key="4">
    <source>
        <dbReference type="ARBA" id="ARBA00023002"/>
    </source>
</evidence>
<feature type="domain" description="FAD-binding FR-type" evidence="8">
    <location>
        <begin position="4"/>
        <end position="106"/>
    </location>
</feature>
<dbReference type="PANTHER" id="PTHR47354:SF1">
    <property type="entry name" value="CARNITINE MONOOXYGENASE REDUCTASE SUBUNIT"/>
    <property type="match status" value="1"/>
</dbReference>
<keyword evidence="2" id="KW-0001">2Fe-2S</keyword>
<proteinExistence type="predicted"/>
<dbReference type="CDD" id="cd00207">
    <property type="entry name" value="fer2"/>
    <property type="match status" value="1"/>
</dbReference>
<evidence type="ECO:0000259" key="8">
    <source>
        <dbReference type="PROSITE" id="PS51384"/>
    </source>
</evidence>
<organism evidence="9 10">
    <name type="scientific">Pseudomonas monteilii</name>
    <dbReference type="NCBI Taxonomy" id="76759"/>
    <lineage>
        <taxon>Bacteria</taxon>
        <taxon>Pseudomonadati</taxon>
        <taxon>Pseudomonadota</taxon>
        <taxon>Gammaproteobacteria</taxon>
        <taxon>Pseudomonadales</taxon>
        <taxon>Pseudomonadaceae</taxon>
        <taxon>Pseudomonas</taxon>
    </lineage>
</organism>
<keyword evidence="4" id="KW-0560">Oxidoreductase</keyword>
<evidence type="ECO:0000256" key="6">
    <source>
        <dbReference type="ARBA" id="ARBA00023014"/>
    </source>
</evidence>
<keyword evidence="1" id="KW-0285">Flavoprotein</keyword>
<dbReference type="SUPFAM" id="SSF54292">
    <property type="entry name" value="2Fe-2S ferredoxin-like"/>
    <property type="match status" value="1"/>
</dbReference>
<dbReference type="AlphaFoldDB" id="A0AAE6V302"/>
<dbReference type="GO" id="GO:0016491">
    <property type="term" value="F:oxidoreductase activity"/>
    <property type="evidence" value="ECO:0007669"/>
    <property type="project" value="UniProtKB-KW"/>
</dbReference>
<dbReference type="RefSeq" id="WP_159266382.1">
    <property type="nucleotide sequence ID" value="NZ_CP040324.1"/>
</dbReference>
<dbReference type="InterPro" id="IPR039261">
    <property type="entry name" value="FNR_nucleotide-bd"/>
</dbReference>
<name>A0AAE6V302_9PSED</name>
<reference evidence="9 10" key="1">
    <citation type="submission" date="2019-05" db="EMBL/GenBank/DDBJ databases">
        <title>Complete genome sequence of Pseudomonas Pseudomonas resinovorans.</title>
        <authorList>
            <person name="Chen H.-P."/>
        </authorList>
    </citation>
    <scope>NUCLEOTIDE SEQUENCE [LARGE SCALE GENOMIC DNA]</scope>
    <source>
        <strain evidence="9 10">TCU-CK1</strain>
    </source>
</reference>
<evidence type="ECO:0000256" key="3">
    <source>
        <dbReference type="ARBA" id="ARBA00022723"/>
    </source>
</evidence>
<evidence type="ECO:0000256" key="1">
    <source>
        <dbReference type="ARBA" id="ARBA00022630"/>
    </source>
</evidence>
<sequence length="321" mass="35453">MSSALTLTVKVQSKRREALDICSFELIDPDGKPLPSFSAGAHIDVQVRPGLIRQYSLCNPPHENQRYLIGVLKDPQSRGGSEGMHESIHEGDLLTISPPKNHFPLVNAQKILLMAGGIGITPMLCMAERLQQLGSDFALHYCARGLDRMAFHERIMHSPFSHRTSFHLDDGQPEQKLDMRALIADTDPQTHVYVCGPKGFIDYVLGTCKAANWPAEQLHVEYFAGVVSDHSADDPFEVEIASTGAVYTIPAERSVVEVLEEHGIEIMYSCSQGVCGTCITRVLDGIPDHRDLYLDEVAQAANDQFTPCCSRAKSKRLVLDL</sequence>
<evidence type="ECO:0000313" key="9">
    <source>
        <dbReference type="EMBL" id="QHB28761.1"/>
    </source>
</evidence>
<dbReference type="SUPFAM" id="SSF63380">
    <property type="entry name" value="Riboflavin synthase domain-like"/>
    <property type="match status" value="1"/>
</dbReference>
<keyword evidence="3" id="KW-0479">Metal-binding</keyword>
<dbReference type="Pfam" id="PF00175">
    <property type="entry name" value="NAD_binding_1"/>
    <property type="match status" value="1"/>
</dbReference>
<dbReference type="Proteomes" id="UP000464593">
    <property type="component" value="Chromosome"/>
</dbReference>
<dbReference type="InterPro" id="IPR006058">
    <property type="entry name" value="2Fe2S_fd_BS"/>
</dbReference>
<dbReference type="PANTHER" id="PTHR47354">
    <property type="entry name" value="NADH OXIDOREDUCTASE HCR"/>
    <property type="match status" value="1"/>
</dbReference>
<gene>
    <name evidence="9" type="ORF">TCK1_3415</name>
</gene>
<keyword evidence="6" id="KW-0411">Iron-sulfur</keyword>